<feature type="transmembrane region" description="Helical" evidence="1">
    <location>
        <begin position="80"/>
        <end position="104"/>
    </location>
</feature>
<gene>
    <name evidence="2" type="ordered locus">YPK_3748</name>
</gene>
<protein>
    <recommendedName>
        <fullName evidence="3">DUF1240 domain-containing protein</fullName>
    </recommendedName>
</protein>
<reference evidence="2" key="1">
    <citation type="submission" date="2008-02" db="EMBL/GenBank/DDBJ databases">
        <title>Complete sequence of Yersinia pseudotuberculosis YPIII.</title>
        <authorList>
            <consortium name="US DOE Joint Genome Institute"/>
            <person name="Challacombe J.F."/>
            <person name="Bruce D."/>
            <person name="Detter J.C."/>
            <person name="Green L."/>
            <person name="Land M."/>
            <person name="Munk C."/>
            <person name="Lindler L.E."/>
            <person name="Nikolich M.P."/>
            <person name="Brettin T."/>
        </authorList>
    </citation>
    <scope>NUCLEOTIDE SEQUENCE</scope>
    <source>
        <strain evidence="2">YPIII</strain>
    </source>
</reference>
<dbReference type="AlphaFoldDB" id="A0A0H3B658"/>
<organism evidence="2">
    <name type="scientific">Yersinia pseudotuberculosis serotype O:3 (strain YPIII)</name>
    <dbReference type="NCBI Taxonomy" id="502800"/>
    <lineage>
        <taxon>Bacteria</taxon>
        <taxon>Pseudomonadati</taxon>
        <taxon>Pseudomonadota</taxon>
        <taxon>Gammaproteobacteria</taxon>
        <taxon>Enterobacterales</taxon>
        <taxon>Yersiniaceae</taxon>
        <taxon>Yersinia</taxon>
    </lineage>
</organism>
<feature type="transmembrane region" description="Helical" evidence="1">
    <location>
        <begin position="39"/>
        <end position="68"/>
    </location>
</feature>
<evidence type="ECO:0000256" key="1">
    <source>
        <dbReference type="SAM" id="Phobius"/>
    </source>
</evidence>
<keyword evidence="1" id="KW-1133">Transmembrane helix</keyword>
<dbReference type="RefSeq" id="WP_012304661.1">
    <property type="nucleotide sequence ID" value="NZ_CP009792.1"/>
</dbReference>
<evidence type="ECO:0000313" key="2">
    <source>
        <dbReference type="EMBL" id="ACA70015.1"/>
    </source>
</evidence>
<dbReference type="PATRIC" id="fig|502800.11.peg.97"/>
<dbReference type="EMBL" id="CP000950">
    <property type="protein sequence ID" value="ACA70015.1"/>
    <property type="molecule type" value="Genomic_DNA"/>
</dbReference>
<sequence precursor="true">MLVIRLKAIMAVLLFWGIGAGVFLFSLQSLIEYFEFNNVIIYSWMDCFAFLFSFFVFSISIAPGYVVIYGEQMAMGKLKAFYKIIFIYFVISLVIPILFSFFYLKKIEYKGYVQCNGIPSGWMPGMATKYAISEELCLQKSR</sequence>
<keyword evidence="1" id="KW-0472">Membrane</keyword>
<accession>A0A0H3B658</accession>
<proteinExistence type="predicted"/>
<name>A0A0H3B658_YERPY</name>
<keyword evidence="1" id="KW-0812">Transmembrane</keyword>
<dbReference type="KEGG" id="ypy:YPK_3748"/>
<feature type="transmembrane region" description="Helical" evidence="1">
    <location>
        <begin position="6"/>
        <end position="27"/>
    </location>
</feature>
<evidence type="ECO:0008006" key="3">
    <source>
        <dbReference type="Google" id="ProtNLM"/>
    </source>
</evidence>